<gene>
    <name evidence="6" type="ORF">SEMRO_318_G115970.1</name>
</gene>
<dbReference type="PANTHER" id="PTHR31756">
    <property type="entry name" value="PYRUVATE, PHOSPHATE DIKINASE REGULATORY PROTEIN 1, CHLOROPLASTIC"/>
    <property type="match status" value="1"/>
</dbReference>
<keyword evidence="6" id="KW-0670">Pyruvate</keyword>
<keyword evidence="7" id="KW-1185">Reference proteome</keyword>
<keyword evidence="3" id="KW-0547">Nucleotide-binding</keyword>
<proteinExistence type="predicted"/>
<dbReference type="EMBL" id="CAICTM010000317">
    <property type="protein sequence ID" value="CAB9507727.1"/>
    <property type="molecule type" value="Genomic_DNA"/>
</dbReference>
<evidence type="ECO:0000256" key="3">
    <source>
        <dbReference type="ARBA" id="ARBA00022741"/>
    </source>
</evidence>
<keyword evidence="2" id="KW-0808">Transferase</keyword>
<reference evidence="6" key="1">
    <citation type="submission" date="2020-06" db="EMBL/GenBank/DDBJ databases">
        <authorList>
            <consortium name="Plant Systems Biology data submission"/>
        </authorList>
    </citation>
    <scope>NUCLEOTIDE SEQUENCE</scope>
    <source>
        <strain evidence="6">D6</strain>
    </source>
</reference>
<dbReference type="Proteomes" id="UP001153069">
    <property type="component" value="Unassembled WGS sequence"/>
</dbReference>
<comment type="caution">
    <text evidence="6">The sequence shown here is derived from an EMBL/GenBank/DDBJ whole genome shotgun (WGS) entry which is preliminary data.</text>
</comment>
<name>A0A9N8DS70_9STRA</name>
<evidence type="ECO:0000313" key="7">
    <source>
        <dbReference type="Proteomes" id="UP001153069"/>
    </source>
</evidence>
<evidence type="ECO:0000256" key="5">
    <source>
        <dbReference type="SAM" id="MobiDB-lite"/>
    </source>
</evidence>
<keyword evidence="4" id="KW-0418">Kinase</keyword>
<dbReference type="InterPro" id="IPR005177">
    <property type="entry name" value="Kinase-pyrophosphorylase"/>
</dbReference>
<evidence type="ECO:0000256" key="1">
    <source>
        <dbReference type="ARBA" id="ARBA00022527"/>
    </source>
</evidence>
<evidence type="ECO:0000256" key="4">
    <source>
        <dbReference type="ARBA" id="ARBA00022777"/>
    </source>
</evidence>
<organism evidence="6 7">
    <name type="scientific">Seminavis robusta</name>
    <dbReference type="NCBI Taxonomy" id="568900"/>
    <lineage>
        <taxon>Eukaryota</taxon>
        <taxon>Sar</taxon>
        <taxon>Stramenopiles</taxon>
        <taxon>Ochrophyta</taxon>
        <taxon>Bacillariophyta</taxon>
        <taxon>Bacillariophyceae</taxon>
        <taxon>Bacillariophycidae</taxon>
        <taxon>Naviculales</taxon>
        <taxon>Naviculaceae</taxon>
        <taxon>Seminavis</taxon>
    </lineage>
</organism>
<dbReference type="OrthoDB" id="416832at2759"/>
<protein>
    <submittedName>
        <fullName evidence="6">Pyruvate, phosphate dikinase regulatory protein</fullName>
    </submittedName>
</protein>
<accession>A0A9N8DS70</accession>
<feature type="region of interest" description="Disordered" evidence="5">
    <location>
        <begin position="12"/>
        <end position="33"/>
    </location>
</feature>
<sequence length="369" mass="41228">MVLPGRVASFLPSSASHGSSLPPNQSRTKTTSTCPLHMSYYVKPDGPSNEDDDEMIKSILGPLGSTRQRPRGHSIVILSDTTGVTAKSAVEKSLTQFNGCDERYTAFDEEDPCELTQKHMYPFIRKPEEVAPIIERAAQRNSMVVFTFADPKMRQLVVDSCEEAGLSYVDLLGPMFDLMTDFFQREPIGMAGPGTRSPIRRELTELYYSQVDAIEFTLKADDGMAPWLLPEADVVLVGVSRTGKTPLSVFLSQSQALKVSNIPLVLELDPPKQLFEVDPKRVFCLTLNPIDLQRIRETRLERQLDNIPGGESTYADWSYLKKDLAKARRLADEHGFTEIDVTGRAVEETASQISSMLNERFPTMGWQTE</sequence>
<dbReference type="GO" id="GO:0004674">
    <property type="term" value="F:protein serine/threonine kinase activity"/>
    <property type="evidence" value="ECO:0007669"/>
    <property type="project" value="UniProtKB-KW"/>
</dbReference>
<dbReference type="PANTHER" id="PTHR31756:SF3">
    <property type="entry name" value="PYRUVATE, PHOSPHATE DIKINASE REGULATORY PROTEIN 1, CHLOROPLASTIC"/>
    <property type="match status" value="1"/>
</dbReference>
<evidence type="ECO:0000256" key="2">
    <source>
        <dbReference type="ARBA" id="ARBA00022679"/>
    </source>
</evidence>
<evidence type="ECO:0000313" key="6">
    <source>
        <dbReference type="EMBL" id="CAB9507727.1"/>
    </source>
</evidence>
<dbReference type="Pfam" id="PF03618">
    <property type="entry name" value="Kinase-PPPase"/>
    <property type="match status" value="1"/>
</dbReference>
<keyword evidence="1" id="KW-0723">Serine/threonine-protein kinase</keyword>
<dbReference type="AlphaFoldDB" id="A0A9N8DS70"/>
<dbReference type="GO" id="GO:0005524">
    <property type="term" value="F:ATP binding"/>
    <property type="evidence" value="ECO:0007669"/>
    <property type="project" value="InterPro"/>
</dbReference>